<dbReference type="SUPFAM" id="SSF47226">
    <property type="entry name" value="Histidine-containing phosphotransfer domain, HPT domain"/>
    <property type="match status" value="1"/>
</dbReference>
<evidence type="ECO:0000313" key="1">
    <source>
        <dbReference type="EMBL" id="SFK69539.1"/>
    </source>
</evidence>
<proteinExistence type="predicted"/>
<protein>
    <submittedName>
        <fullName evidence="1">Uncharacterized protein</fullName>
    </submittedName>
</protein>
<dbReference type="Gene3D" id="1.20.120.160">
    <property type="entry name" value="HPT domain"/>
    <property type="match status" value="1"/>
</dbReference>
<dbReference type="GO" id="GO:0000160">
    <property type="term" value="P:phosphorelay signal transduction system"/>
    <property type="evidence" value="ECO:0007669"/>
    <property type="project" value="InterPro"/>
</dbReference>
<evidence type="ECO:0000313" key="2">
    <source>
        <dbReference type="Proteomes" id="UP000198755"/>
    </source>
</evidence>
<dbReference type="InterPro" id="IPR036641">
    <property type="entry name" value="HPT_dom_sf"/>
</dbReference>
<keyword evidence="2" id="KW-1185">Reference proteome</keyword>
<dbReference type="STRING" id="1612308.SAMN05444581_11586"/>
<dbReference type="EMBL" id="FOSN01000015">
    <property type="protein sequence ID" value="SFK69539.1"/>
    <property type="molecule type" value="Genomic_DNA"/>
</dbReference>
<gene>
    <name evidence="1" type="ORF">SAMN05444581_11586</name>
</gene>
<name>A0A1I4BNG2_9HYPH</name>
<dbReference type="Proteomes" id="UP000198755">
    <property type="component" value="Unassembled WGS sequence"/>
</dbReference>
<sequence>MHAAEDVLSAVRKGDRPITPDMIGECLTFLDQVVQWLDAIEDNGELPGEADAKMTSALLDRLTHHCDIIVELTRFGGQLKSCFEVSDGALSRSISA</sequence>
<organism evidence="1 2">
    <name type="scientific">Methylocapsa palsarum</name>
    <dbReference type="NCBI Taxonomy" id="1612308"/>
    <lineage>
        <taxon>Bacteria</taxon>
        <taxon>Pseudomonadati</taxon>
        <taxon>Pseudomonadota</taxon>
        <taxon>Alphaproteobacteria</taxon>
        <taxon>Hyphomicrobiales</taxon>
        <taxon>Beijerinckiaceae</taxon>
        <taxon>Methylocapsa</taxon>
    </lineage>
</organism>
<reference evidence="1 2" key="1">
    <citation type="submission" date="2016-10" db="EMBL/GenBank/DDBJ databases">
        <authorList>
            <person name="de Groot N.N."/>
        </authorList>
    </citation>
    <scope>NUCLEOTIDE SEQUENCE [LARGE SCALE GENOMIC DNA]</scope>
    <source>
        <strain evidence="1 2">NE2</strain>
    </source>
</reference>
<accession>A0A1I4BNG2</accession>
<dbReference type="AlphaFoldDB" id="A0A1I4BNG2"/>